<protein>
    <submittedName>
        <fullName evidence="2">MBL fold metallo-hydrolase</fullName>
    </submittedName>
</protein>
<evidence type="ECO:0000313" key="2">
    <source>
        <dbReference type="EMBL" id="MBF4160757.1"/>
    </source>
</evidence>
<evidence type="ECO:0000313" key="3">
    <source>
        <dbReference type="Proteomes" id="UP000656804"/>
    </source>
</evidence>
<gene>
    <name evidence="2" type="ORF">ISG29_03590</name>
</gene>
<dbReference type="SUPFAM" id="SSF56281">
    <property type="entry name" value="Metallo-hydrolase/oxidoreductase"/>
    <property type="match status" value="1"/>
</dbReference>
<dbReference type="AlphaFoldDB" id="A0A930UZ32"/>
<dbReference type="EMBL" id="JADIVZ010000001">
    <property type="protein sequence ID" value="MBF4160757.1"/>
    <property type="molecule type" value="Genomic_DNA"/>
</dbReference>
<reference evidence="2" key="1">
    <citation type="submission" date="2020-11" db="EMBL/GenBank/DDBJ databases">
        <title>Nocardioides sp. CBS4Y-1, whole genome shotgun sequence.</title>
        <authorList>
            <person name="Tuo L."/>
        </authorList>
    </citation>
    <scope>NUCLEOTIDE SEQUENCE</scope>
    <source>
        <strain evidence="2">CBS4Y-1</strain>
    </source>
</reference>
<dbReference type="InterPro" id="IPR050855">
    <property type="entry name" value="NDM-1-like"/>
</dbReference>
<dbReference type="CDD" id="cd16282">
    <property type="entry name" value="metallo-hydrolase-like_MBL-fold"/>
    <property type="match status" value="1"/>
</dbReference>
<proteinExistence type="predicted"/>
<evidence type="ECO:0000259" key="1">
    <source>
        <dbReference type="SMART" id="SM00849"/>
    </source>
</evidence>
<dbReference type="SMART" id="SM00849">
    <property type="entry name" value="Lactamase_B"/>
    <property type="match status" value="1"/>
</dbReference>
<feature type="domain" description="Metallo-beta-lactamase" evidence="1">
    <location>
        <begin position="20"/>
        <end position="216"/>
    </location>
</feature>
<dbReference type="PANTHER" id="PTHR42951:SF4">
    <property type="entry name" value="ACYL-COENZYME A THIOESTERASE MBLAC2"/>
    <property type="match status" value="1"/>
</dbReference>
<dbReference type="Proteomes" id="UP000656804">
    <property type="component" value="Unassembled WGS sequence"/>
</dbReference>
<sequence>MEQVRGGSYAWVQPDGGWGLSNAGVVVGGSESLLVDTLFDLAHTRRMLEATAVLTEQAPIRHVVNTHGNGDHWFGNELVSPEASIVAAQGSVEDMHAVGPRTVQELVSAPGAVGDYGRAIFGRYDFTGITPRYPDHAFTGEHVVSVGGTEVLLVDVGPAHTRGDTVVYCERDRVVYTGDIMFAGGTPIMWEGPVQNWVAACRRILDLGADLAVPGHGPVSAVSRIREMVDYLEFVRDETVPRFEAGMTSLEAATDIDLGSFSGWPEAERLAVNVATVYRELTTETEPPSGPELFGCMAALLGTTKE</sequence>
<accession>A0A930UZ32</accession>
<comment type="caution">
    <text evidence="2">The sequence shown here is derived from an EMBL/GenBank/DDBJ whole genome shotgun (WGS) entry which is preliminary data.</text>
</comment>
<name>A0A930UZ32_9ACTN</name>
<dbReference type="Pfam" id="PF00753">
    <property type="entry name" value="Lactamase_B"/>
    <property type="match status" value="1"/>
</dbReference>
<keyword evidence="3" id="KW-1185">Reference proteome</keyword>
<dbReference type="PANTHER" id="PTHR42951">
    <property type="entry name" value="METALLO-BETA-LACTAMASE DOMAIN-CONTAINING"/>
    <property type="match status" value="1"/>
</dbReference>
<dbReference type="InterPro" id="IPR001279">
    <property type="entry name" value="Metallo-B-lactamas"/>
</dbReference>
<dbReference type="Gene3D" id="3.60.15.10">
    <property type="entry name" value="Ribonuclease Z/Hydroxyacylglutathione hydrolase-like"/>
    <property type="match status" value="1"/>
</dbReference>
<dbReference type="InterPro" id="IPR036866">
    <property type="entry name" value="RibonucZ/Hydroxyglut_hydro"/>
</dbReference>
<organism evidence="2 3">
    <name type="scientific">Nocardioides acrostichi</name>
    <dbReference type="NCBI Taxonomy" id="2784339"/>
    <lineage>
        <taxon>Bacteria</taxon>
        <taxon>Bacillati</taxon>
        <taxon>Actinomycetota</taxon>
        <taxon>Actinomycetes</taxon>
        <taxon>Propionibacteriales</taxon>
        <taxon>Nocardioidaceae</taxon>
        <taxon>Nocardioides</taxon>
    </lineage>
</organism>